<dbReference type="Pfam" id="PF13231">
    <property type="entry name" value="PMT_2"/>
    <property type="match status" value="1"/>
</dbReference>
<feature type="transmembrane region" description="Helical" evidence="8">
    <location>
        <begin position="198"/>
        <end position="217"/>
    </location>
</feature>
<dbReference type="InterPro" id="IPR050297">
    <property type="entry name" value="LipidA_mod_glycosyltrf_83"/>
</dbReference>
<dbReference type="Proteomes" id="UP000317940">
    <property type="component" value="Unassembled WGS sequence"/>
</dbReference>
<proteinExistence type="predicted"/>
<dbReference type="GO" id="GO:0009103">
    <property type="term" value="P:lipopolysaccharide biosynthetic process"/>
    <property type="evidence" value="ECO:0007669"/>
    <property type="project" value="UniProtKB-ARBA"/>
</dbReference>
<keyword evidence="7 8" id="KW-0472">Membrane</keyword>
<feature type="domain" description="Glycosyltransferase RgtA/B/C/D-like" evidence="9">
    <location>
        <begin position="57"/>
        <end position="217"/>
    </location>
</feature>
<feature type="transmembrane region" description="Helical" evidence="8">
    <location>
        <begin position="323"/>
        <end position="342"/>
    </location>
</feature>
<evidence type="ECO:0000259" key="9">
    <source>
        <dbReference type="Pfam" id="PF13231"/>
    </source>
</evidence>
<organism evidence="10 11">
    <name type="scientific">Kitasatospora viridis</name>
    <dbReference type="NCBI Taxonomy" id="281105"/>
    <lineage>
        <taxon>Bacteria</taxon>
        <taxon>Bacillati</taxon>
        <taxon>Actinomycetota</taxon>
        <taxon>Actinomycetes</taxon>
        <taxon>Kitasatosporales</taxon>
        <taxon>Streptomycetaceae</taxon>
        <taxon>Kitasatospora</taxon>
    </lineage>
</organism>
<evidence type="ECO:0000256" key="1">
    <source>
        <dbReference type="ARBA" id="ARBA00004651"/>
    </source>
</evidence>
<comment type="subcellular location">
    <subcellularLocation>
        <location evidence="1">Cell membrane</location>
        <topology evidence="1">Multi-pass membrane protein</topology>
    </subcellularLocation>
</comment>
<keyword evidence="4 10" id="KW-0808">Transferase</keyword>
<dbReference type="GO" id="GO:0016763">
    <property type="term" value="F:pentosyltransferase activity"/>
    <property type="evidence" value="ECO:0007669"/>
    <property type="project" value="TreeGrafter"/>
</dbReference>
<evidence type="ECO:0000256" key="2">
    <source>
        <dbReference type="ARBA" id="ARBA00022475"/>
    </source>
</evidence>
<dbReference type="AlphaFoldDB" id="A0A561S9I2"/>
<evidence type="ECO:0000313" key="11">
    <source>
        <dbReference type="Proteomes" id="UP000317940"/>
    </source>
</evidence>
<feature type="transmembrane region" description="Helical" evidence="8">
    <location>
        <begin position="12"/>
        <end position="37"/>
    </location>
</feature>
<keyword evidence="6 8" id="KW-1133">Transmembrane helix</keyword>
<name>A0A561S9I2_9ACTN</name>
<evidence type="ECO:0000256" key="8">
    <source>
        <dbReference type="SAM" id="Phobius"/>
    </source>
</evidence>
<evidence type="ECO:0000256" key="5">
    <source>
        <dbReference type="ARBA" id="ARBA00022692"/>
    </source>
</evidence>
<dbReference type="GO" id="GO:0005886">
    <property type="term" value="C:plasma membrane"/>
    <property type="evidence" value="ECO:0007669"/>
    <property type="project" value="UniProtKB-SubCell"/>
</dbReference>
<comment type="caution">
    <text evidence="10">The sequence shown here is derived from an EMBL/GenBank/DDBJ whole genome shotgun (WGS) entry which is preliminary data.</text>
</comment>
<evidence type="ECO:0000256" key="3">
    <source>
        <dbReference type="ARBA" id="ARBA00022676"/>
    </source>
</evidence>
<accession>A0A561S9I2</accession>
<evidence type="ECO:0000313" key="10">
    <source>
        <dbReference type="EMBL" id="TWF71526.1"/>
    </source>
</evidence>
<protein>
    <submittedName>
        <fullName evidence="10">Dolichyl-phosphate-mannose-protein mannosyltransferase</fullName>
    </submittedName>
</protein>
<evidence type="ECO:0000256" key="6">
    <source>
        <dbReference type="ARBA" id="ARBA00022989"/>
    </source>
</evidence>
<keyword evidence="5 8" id="KW-0812">Transmembrane</keyword>
<sequence>MDGEPVPAVPEFGARPVLVVAAVLIVVQLLLAGRYGFHRDELYFMVAGRHLAWGYTDQPPLTPLLARVSVDLFGATPTGLRVVPALLGGLDVLLVALLARELGGGRPAQRLAAVGAACSAIVLGVGHMLSTVSFDLVAWLALALLTLRLLRTGERRWWLAIGAATGLALLNKDLVVLLVPALVPAVWVLGPRRVLRGWWPPAGVLVALAVAAPNLWWEARHGWPELTVAGGISGQDGLANRITFVPMQLLYLSPVLVPVCLAGLRRLWSAPELRWARAFAVGYPVVCLLVLVSGGKPYYALPLLLVPMAAGCEPRVRRPLRRFALWLAFGALLNAVITLPVLPARALPAVNWIYPEQGAQLGWPRLVAAVGQGWAQLPATDRSRAVVFTANYGEAGAIAQYGARYGLPEPYSGHMSFADWGPPPDGADGPVLVVEPAGPSGLTRAFTGCRQVAVADNGVGVATDDQDAAVLLCTGTVEPWSKLWPHLRHYY</sequence>
<feature type="transmembrane region" description="Helical" evidence="8">
    <location>
        <begin position="249"/>
        <end position="268"/>
    </location>
</feature>
<dbReference type="PANTHER" id="PTHR33908">
    <property type="entry name" value="MANNOSYLTRANSFERASE YKCB-RELATED"/>
    <property type="match status" value="1"/>
</dbReference>
<dbReference type="EMBL" id="VIWT01000009">
    <property type="protein sequence ID" value="TWF71526.1"/>
    <property type="molecule type" value="Genomic_DNA"/>
</dbReference>
<feature type="transmembrane region" description="Helical" evidence="8">
    <location>
        <begin position="157"/>
        <end position="178"/>
    </location>
</feature>
<evidence type="ECO:0000256" key="7">
    <source>
        <dbReference type="ARBA" id="ARBA00023136"/>
    </source>
</evidence>
<evidence type="ECO:0000256" key="4">
    <source>
        <dbReference type="ARBA" id="ARBA00022679"/>
    </source>
</evidence>
<keyword evidence="11" id="KW-1185">Reference proteome</keyword>
<keyword evidence="2" id="KW-1003">Cell membrane</keyword>
<gene>
    <name evidence="10" type="ORF">FHX73_19156</name>
</gene>
<dbReference type="InterPro" id="IPR038731">
    <property type="entry name" value="RgtA/B/C-like"/>
</dbReference>
<dbReference type="PANTHER" id="PTHR33908:SF11">
    <property type="entry name" value="MEMBRANE PROTEIN"/>
    <property type="match status" value="1"/>
</dbReference>
<reference evidence="10 11" key="1">
    <citation type="submission" date="2019-06" db="EMBL/GenBank/DDBJ databases">
        <title>Sequencing the genomes of 1000 actinobacteria strains.</title>
        <authorList>
            <person name="Klenk H.-P."/>
        </authorList>
    </citation>
    <scope>NUCLEOTIDE SEQUENCE [LARGE SCALE GENOMIC DNA]</scope>
    <source>
        <strain evidence="10 11">DSM 44826</strain>
    </source>
</reference>
<keyword evidence="3 10" id="KW-0328">Glycosyltransferase</keyword>